<evidence type="ECO:0000256" key="3">
    <source>
        <dbReference type="SAM" id="MobiDB-lite"/>
    </source>
</evidence>
<dbReference type="InterPro" id="IPR001940">
    <property type="entry name" value="Peptidase_S1C"/>
</dbReference>
<feature type="chain" id="PRO_5038339503" evidence="4">
    <location>
        <begin position="24"/>
        <end position="403"/>
    </location>
</feature>
<dbReference type="Gene3D" id="2.40.10.120">
    <property type="match status" value="1"/>
</dbReference>
<dbReference type="SMART" id="SM00228">
    <property type="entry name" value="PDZ"/>
    <property type="match status" value="1"/>
</dbReference>
<keyword evidence="7" id="KW-1185">Reference proteome</keyword>
<sequence>MSRRLAFAAAAITAVALVPTGVAADLAARGGISLSASAPSVTIPSVPQIPGLSPGSGSSDAPSYGGGQDGSSGSNGSGGSSGSDGQQANPWSQQASNSVSGTPISSSPGVVMIDTVLMNGEGAGTGVVLSSDGTVLTNYHVVDGSTQIRVVAAGGKTYTAKVVGHDEQRDIAVLKLEGASGMTTAKLDTASAVLGEKVTAVGQGGGRGTLYQTGGTVTGTGRQITARGEDGGSSESLTGLIETNAQIVPGYSGGALLDSDGEVIGINTAASSSTPITGYAIPITSAVSIAQQIEAGTRSGSVHIGARAALGVQVSSSTSGSGYGGSTAGASVIGVTEGSAAANAGIAAGATITSIGGQRVTSADALGTLIEDKYPGDSVSVTWVDANGAAHTAKVTLGTSPQN</sequence>
<dbReference type="PANTHER" id="PTHR43343">
    <property type="entry name" value="PEPTIDASE S12"/>
    <property type="match status" value="1"/>
</dbReference>
<reference evidence="6 7" key="1">
    <citation type="submission" date="2020-05" db="EMBL/GenBank/DDBJ databases">
        <title>Flexivirga sp. ID2601S isolated from air conditioner.</title>
        <authorList>
            <person name="Kim D.H."/>
        </authorList>
    </citation>
    <scope>NUCLEOTIDE SEQUENCE [LARGE SCALE GENOMIC DNA]</scope>
    <source>
        <strain evidence="6 7">ID2601S</strain>
    </source>
</reference>
<dbReference type="PANTHER" id="PTHR43343:SF3">
    <property type="entry name" value="PROTEASE DO-LIKE 8, CHLOROPLASTIC"/>
    <property type="match status" value="1"/>
</dbReference>
<evidence type="ECO:0000256" key="1">
    <source>
        <dbReference type="ARBA" id="ARBA00022670"/>
    </source>
</evidence>
<feature type="region of interest" description="Disordered" evidence="3">
    <location>
        <begin position="37"/>
        <end position="106"/>
    </location>
</feature>
<keyword evidence="1" id="KW-0645">Protease</keyword>
<keyword evidence="4" id="KW-0732">Signal</keyword>
<feature type="compositionally biased region" description="Polar residues" evidence="3">
    <location>
        <begin position="88"/>
        <end position="106"/>
    </location>
</feature>
<evidence type="ECO:0000313" key="7">
    <source>
        <dbReference type="Proteomes" id="UP000557772"/>
    </source>
</evidence>
<dbReference type="PRINTS" id="PR00834">
    <property type="entry name" value="PROTEASES2C"/>
</dbReference>
<dbReference type="GO" id="GO:0004252">
    <property type="term" value="F:serine-type endopeptidase activity"/>
    <property type="evidence" value="ECO:0007669"/>
    <property type="project" value="InterPro"/>
</dbReference>
<dbReference type="InterPro" id="IPR036034">
    <property type="entry name" value="PDZ_sf"/>
</dbReference>
<dbReference type="Proteomes" id="UP000557772">
    <property type="component" value="Unassembled WGS sequence"/>
</dbReference>
<dbReference type="EMBL" id="JABENB010000001">
    <property type="protein sequence ID" value="NNG37907.1"/>
    <property type="molecule type" value="Genomic_DNA"/>
</dbReference>
<dbReference type="InterPro" id="IPR051201">
    <property type="entry name" value="Chloro_Bact_Ser_Proteases"/>
</dbReference>
<keyword evidence="2" id="KW-0378">Hydrolase</keyword>
<accession>A0A849ADC6</accession>
<evidence type="ECO:0000313" key="6">
    <source>
        <dbReference type="EMBL" id="NNG37907.1"/>
    </source>
</evidence>
<evidence type="ECO:0000256" key="4">
    <source>
        <dbReference type="SAM" id="SignalP"/>
    </source>
</evidence>
<feature type="compositionally biased region" description="Gly residues" evidence="3">
    <location>
        <begin position="64"/>
        <end position="82"/>
    </location>
</feature>
<dbReference type="GO" id="GO:0006508">
    <property type="term" value="P:proteolysis"/>
    <property type="evidence" value="ECO:0007669"/>
    <property type="project" value="UniProtKB-KW"/>
</dbReference>
<proteinExistence type="predicted"/>
<gene>
    <name evidence="6" type="ORF">HJ588_01275</name>
</gene>
<dbReference type="Pfam" id="PF13365">
    <property type="entry name" value="Trypsin_2"/>
    <property type="match status" value="1"/>
</dbReference>
<dbReference type="SUPFAM" id="SSF50494">
    <property type="entry name" value="Trypsin-like serine proteases"/>
    <property type="match status" value="1"/>
</dbReference>
<dbReference type="AlphaFoldDB" id="A0A849ADC6"/>
<evidence type="ECO:0000259" key="5">
    <source>
        <dbReference type="SMART" id="SM00228"/>
    </source>
</evidence>
<dbReference type="Gene3D" id="2.30.42.10">
    <property type="match status" value="1"/>
</dbReference>
<dbReference type="InterPro" id="IPR009003">
    <property type="entry name" value="Peptidase_S1_PA"/>
</dbReference>
<dbReference type="InterPro" id="IPR001478">
    <property type="entry name" value="PDZ"/>
</dbReference>
<dbReference type="SUPFAM" id="SSF50156">
    <property type="entry name" value="PDZ domain-like"/>
    <property type="match status" value="1"/>
</dbReference>
<evidence type="ECO:0000256" key="2">
    <source>
        <dbReference type="ARBA" id="ARBA00022801"/>
    </source>
</evidence>
<protein>
    <submittedName>
        <fullName evidence="6">PDZ domain-containing protein</fullName>
    </submittedName>
</protein>
<name>A0A849ADC6_9MICO</name>
<feature type="signal peptide" evidence="4">
    <location>
        <begin position="1"/>
        <end position="23"/>
    </location>
</feature>
<comment type="caution">
    <text evidence="6">The sequence shown here is derived from an EMBL/GenBank/DDBJ whole genome shotgun (WGS) entry which is preliminary data.</text>
</comment>
<dbReference type="Pfam" id="PF13180">
    <property type="entry name" value="PDZ_2"/>
    <property type="match status" value="1"/>
</dbReference>
<organism evidence="6 7">
    <name type="scientific">Flexivirga aerilata</name>
    <dbReference type="NCBI Taxonomy" id="1656889"/>
    <lineage>
        <taxon>Bacteria</taxon>
        <taxon>Bacillati</taxon>
        <taxon>Actinomycetota</taxon>
        <taxon>Actinomycetes</taxon>
        <taxon>Micrococcales</taxon>
        <taxon>Dermacoccaceae</taxon>
        <taxon>Flexivirga</taxon>
    </lineage>
</organism>
<dbReference type="RefSeq" id="WP_171151207.1">
    <property type="nucleotide sequence ID" value="NZ_JABENB010000001.1"/>
</dbReference>
<feature type="domain" description="PDZ" evidence="5">
    <location>
        <begin position="308"/>
        <end position="387"/>
    </location>
</feature>